<evidence type="ECO:0000313" key="1">
    <source>
        <dbReference type="EMBL" id="GAD64707.1"/>
    </source>
</evidence>
<dbReference type="EMBL" id="BATI01000045">
    <property type="protein sequence ID" value="GAD64707.1"/>
    <property type="molecule type" value="Genomic_DNA"/>
</dbReference>
<proteinExistence type="predicted"/>
<reference evidence="1" key="1">
    <citation type="submission" date="2024-09" db="EMBL/GenBank/DDBJ databases">
        <title>Whole genome shotgun sequence of Pseudomonas alcaligenes NBRC 14159.</title>
        <authorList>
            <person name="Yoshida I."/>
            <person name="Hosoyama A."/>
            <person name="Tsuchikane K."/>
            <person name="Noguchi M."/>
            <person name="Hirakata S."/>
            <person name="Ando Y."/>
            <person name="Ohji S."/>
            <person name="Yamazoe A."/>
            <person name="Yamazaki S."/>
            <person name="Fujita N."/>
        </authorList>
    </citation>
    <scope>NUCLEOTIDE SEQUENCE</scope>
    <source>
        <strain evidence="1">NBRC 14159</strain>
    </source>
</reference>
<sequence>MTMTRPVPKHIKELTVSDLERNRWCVYHNDEEGYDSFEFVIPDTHLGFSEHAIEIELSHFAFPDGRIMKGSFDGSASFSIFHDDNWHPLWFGASTPNENTINEFKCFLTINHLTLPVHATAIWSGTSKTFSGLQYIGDRGAIREIVL</sequence>
<name>U2ZUF3_AQUA1</name>
<gene>
    <name evidence="1" type="ORF">PA6_045_00270</name>
</gene>
<organism evidence="1 2">
    <name type="scientific">Aquipseudomonas alcaligenes (strain ATCC 14909 / DSM 50342 / CCUG 1425 / JCM 20561 / NBRC 14159 / NCIMB 9945 / NCTC 10367 / 1577)</name>
    <name type="common">Pseudomonas alcaligenes</name>
    <dbReference type="NCBI Taxonomy" id="1215092"/>
    <lineage>
        <taxon>Bacteria</taxon>
        <taxon>Pseudomonadati</taxon>
        <taxon>Pseudomonadota</taxon>
        <taxon>Gammaproteobacteria</taxon>
        <taxon>Pseudomonadales</taxon>
        <taxon>Pseudomonadaceae</taxon>
        <taxon>Aquipseudomonas</taxon>
    </lineage>
</organism>
<dbReference type="Proteomes" id="UP000016560">
    <property type="component" value="Unassembled WGS sequence"/>
</dbReference>
<protein>
    <submittedName>
        <fullName evidence="1">Uncharacterized protein</fullName>
    </submittedName>
</protein>
<evidence type="ECO:0000313" key="2">
    <source>
        <dbReference type="Proteomes" id="UP000016560"/>
    </source>
</evidence>
<accession>U2ZUF3</accession>
<comment type="caution">
    <text evidence="1">The sequence shown here is derived from an EMBL/GenBank/DDBJ whole genome shotgun (WGS) entry which is preliminary data.</text>
</comment>
<dbReference type="AlphaFoldDB" id="U2ZUF3"/>
<keyword evidence="2" id="KW-1185">Reference proteome</keyword>